<evidence type="ECO:0000256" key="4">
    <source>
        <dbReference type="ARBA" id="ARBA00022692"/>
    </source>
</evidence>
<dbReference type="AlphaFoldDB" id="A0A6J3BXR0"/>
<evidence type="ECO:0000256" key="2">
    <source>
        <dbReference type="ARBA" id="ARBA00009634"/>
    </source>
</evidence>
<keyword evidence="9" id="KW-0675">Receptor</keyword>
<dbReference type="SUPFAM" id="SSF52058">
    <property type="entry name" value="L domain-like"/>
    <property type="match status" value="1"/>
</dbReference>
<keyword evidence="6" id="KW-0677">Repeat</keyword>
<dbReference type="InParanoid" id="A0A6J3BXR0"/>
<dbReference type="InterPro" id="IPR017241">
    <property type="entry name" value="Toll-like_receptor"/>
</dbReference>
<dbReference type="RefSeq" id="XP_031764691.2">
    <property type="nucleotide sequence ID" value="XM_031908831.2"/>
</dbReference>
<proteinExistence type="inferred from homology"/>
<feature type="transmembrane region" description="Helical" evidence="11">
    <location>
        <begin position="654"/>
        <end position="678"/>
    </location>
</feature>
<dbReference type="GO" id="GO:0002224">
    <property type="term" value="P:toll-like receptor signaling pathway"/>
    <property type="evidence" value="ECO:0007669"/>
    <property type="project" value="InterPro"/>
</dbReference>
<keyword evidence="4 11" id="KW-0812">Transmembrane</keyword>
<evidence type="ECO:0000313" key="14">
    <source>
        <dbReference type="Proteomes" id="UP001652740"/>
    </source>
</evidence>
<dbReference type="SMART" id="SM00255">
    <property type="entry name" value="TIR"/>
    <property type="match status" value="1"/>
</dbReference>
<dbReference type="PANTHER" id="PTHR24365:SF530">
    <property type="entry name" value="MSTPROX-RELATED"/>
    <property type="match status" value="1"/>
</dbReference>
<feature type="chain" id="PRO_5045552664" evidence="12">
    <location>
        <begin position="20"/>
        <end position="861"/>
    </location>
</feature>
<dbReference type="InterPro" id="IPR032675">
    <property type="entry name" value="LRR_dom_sf"/>
</dbReference>
<dbReference type="InterPro" id="IPR003591">
    <property type="entry name" value="Leu-rich_rpt_typical-subtyp"/>
</dbReference>
<dbReference type="InterPro" id="IPR001611">
    <property type="entry name" value="Leu-rich_rpt"/>
</dbReference>
<organism evidence="14 15">
    <name type="scientific">Galleria mellonella</name>
    <name type="common">Greater wax moth</name>
    <dbReference type="NCBI Taxonomy" id="7137"/>
    <lineage>
        <taxon>Eukaryota</taxon>
        <taxon>Metazoa</taxon>
        <taxon>Ecdysozoa</taxon>
        <taxon>Arthropoda</taxon>
        <taxon>Hexapoda</taxon>
        <taxon>Insecta</taxon>
        <taxon>Pterygota</taxon>
        <taxon>Neoptera</taxon>
        <taxon>Endopterygota</taxon>
        <taxon>Lepidoptera</taxon>
        <taxon>Glossata</taxon>
        <taxon>Ditrysia</taxon>
        <taxon>Pyraloidea</taxon>
        <taxon>Pyralidae</taxon>
        <taxon>Galleriinae</taxon>
        <taxon>Galleria</taxon>
    </lineage>
</organism>
<keyword evidence="3" id="KW-0433">Leucine-rich repeat</keyword>
<comment type="subcellular location">
    <subcellularLocation>
        <location evidence="1">Membrane</location>
        <topology evidence="1">Single-pass type I membrane protein</topology>
    </subcellularLocation>
</comment>
<feature type="signal peptide" evidence="12">
    <location>
        <begin position="1"/>
        <end position="19"/>
    </location>
</feature>
<dbReference type="Proteomes" id="UP001652740">
    <property type="component" value="Unplaced"/>
</dbReference>
<evidence type="ECO:0000313" key="15">
    <source>
        <dbReference type="RefSeq" id="XP_031764691.2"/>
    </source>
</evidence>
<feature type="domain" description="TIR" evidence="13">
    <location>
        <begin position="714"/>
        <end position="855"/>
    </location>
</feature>
<evidence type="ECO:0000259" key="13">
    <source>
        <dbReference type="PROSITE" id="PS50104"/>
    </source>
</evidence>
<dbReference type="GeneID" id="113510376"/>
<keyword evidence="5 12" id="KW-0732">Signal</keyword>
<dbReference type="KEGG" id="gmw:113510376"/>
<accession>A0A6J3BXR0</accession>
<evidence type="ECO:0000256" key="8">
    <source>
        <dbReference type="ARBA" id="ARBA00023136"/>
    </source>
</evidence>
<evidence type="ECO:0000256" key="5">
    <source>
        <dbReference type="ARBA" id="ARBA00022729"/>
    </source>
</evidence>
<dbReference type="GO" id="GO:0006955">
    <property type="term" value="P:immune response"/>
    <property type="evidence" value="ECO:0007669"/>
    <property type="project" value="InterPro"/>
</dbReference>
<evidence type="ECO:0000256" key="7">
    <source>
        <dbReference type="ARBA" id="ARBA00022989"/>
    </source>
</evidence>
<evidence type="ECO:0000256" key="9">
    <source>
        <dbReference type="ARBA" id="ARBA00023170"/>
    </source>
</evidence>
<dbReference type="InterPro" id="IPR035897">
    <property type="entry name" value="Toll_tir_struct_dom_sf"/>
</dbReference>
<dbReference type="GO" id="GO:0005886">
    <property type="term" value="C:plasma membrane"/>
    <property type="evidence" value="ECO:0007669"/>
    <property type="project" value="TreeGrafter"/>
</dbReference>
<dbReference type="SMART" id="SM00369">
    <property type="entry name" value="LRR_TYP"/>
    <property type="match status" value="10"/>
</dbReference>
<evidence type="ECO:0000256" key="6">
    <source>
        <dbReference type="ARBA" id="ARBA00022737"/>
    </source>
</evidence>
<evidence type="ECO:0000256" key="10">
    <source>
        <dbReference type="ARBA" id="ARBA00023180"/>
    </source>
</evidence>
<evidence type="ECO:0000256" key="11">
    <source>
        <dbReference type="SAM" id="Phobius"/>
    </source>
</evidence>
<dbReference type="Pfam" id="PF00560">
    <property type="entry name" value="LRR_1"/>
    <property type="match status" value="1"/>
</dbReference>
<dbReference type="PIRSF" id="PIRSF037595">
    <property type="entry name" value="Toll-like_receptor"/>
    <property type="match status" value="1"/>
</dbReference>
<sequence>MIYASYLWLLLCYAQNARSNLDEESVEELSNRFLGRGTPQWHSLPIRLDVDRASGCLCRSTYNRKVIVCFGNYNCKKIPRVKMKSDLLKVRTTSITSVHIGDLDVFYYLKILEIEANHQLTYIEPGSFRNLSNLEHLSISYNTALYTIGNRTFEGLRNLRNLTLVNNGFTNIRLLTPALIPSILPSLKWLDLSKNNLEEIPEDAFVPMQGTLLQKLDVCLCRLDFIHPNSFLPLKELKKLHIGENDLDPSLIGNFLAKMSQSNINLSYLDLSGMGFRKYPPKELMYIIAQTTIKTLILAQNQFEIIPDDAFPEMVNIELLDLRKVFAISIGSNTFEPRKFPNLKILLLGGNNLPGVHKKPLSSQLLLLDLSNNKGNSENPMYYEIDQDAFLGTKSLKILNIGFNMIKSIHNYTFRGLDNLKMLNMENGTLYYIGPGTFKYTKHLEILNLANNPLNVNGNNFTSAQFEGLNKLEVLILSNCGITNFNDDDNIFEMMPMLLHLILRNNQLYFITAETLKPLKCLQVLDLSENLLISWWKPLFLAAGVKPLQLYLTNNKISHFTISMIQDISYLLEDRHNRTVEIDLMNNVFTCDCSTMYETALWLEMNGSAPLRQYFSHSKFQCNSPDVWESFRVSNYMESMKKSHCYVYKKISNVIILVWTAPSLVTLILIAIIGLFLYKYRVYIKYWIFLAKLALGRTFIRNSLKADKCEPKKYKYDAFVSYSNEDREFISEVITQLEKSPPYLKLCIYERDFEIGSFISESVLSSINESKFVVLVISTNFARSQWCRWETQLAEYHRIFLEDGTNYDPLILIKIGEIESKYLTATLKFLMKTKVYHTWDENNREEFWIKLRNVLTKDVHI</sequence>
<keyword evidence="7 11" id="KW-1133">Transmembrane helix</keyword>
<dbReference type="Gene3D" id="3.40.50.10140">
    <property type="entry name" value="Toll/interleukin-1 receptor homology (TIR) domain"/>
    <property type="match status" value="1"/>
</dbReference>
<dbReference type="SUPFAM" id="SSF52047">
    <property type="entry name" value="RNI-like"/>
    <property type="match status" value="1"/>
</dbReference>
<evidence type="ECO:0000256" key="12">
    <source>
        <dbReference type="SAM" id="SignalP"/>
    </source>
</evidence>
<gene>
    <name evidence="15" type="primary">LOC113510376</name>
</gene>
<name>A0A6J3BXR0_GALME</name>
<keyword evidence="14" id="KW-1185">Reference proteome</keyword>
<dbReference type="PROSITE" id="PS51450">
    <property type="entry name" value="LRR"/>
    <property type="match status" value="2"/>
</dbReference>
<dbReference type="GO" id="GO:0004888">
    <property type="term" value="F:transmembrane signaling receptor activity"/>
    <property type="evidence" value="ECO:0007669"/>
    <property type="project" value="InterPro"/>
</dbReference>
<protein>
    <submittedName>
        <fullName evidence="15">Toll-like receptor 2</fullName>
    </submittedName>
</protein>
<keyword evidence="10" id="KW-0325">Glycoprotein</keyword>
<dbReference type="Pfam" id="PF13855">
    <property type="entry name" value="LRR_8"/>
    <property type="match status" value="2"/>
</dbReference>
<reference evidence="15" key="1">
    <citation type="submission" date="2025-08" db="UniProtKB">
        <authorList>
            <consortium name="RefSeq"/>
        </authorList>
    </citation>
    <scope>IDENTIFICATION</scope>
    <source>
        <tissue evidence="15">Whole larvae</tissue>
    </source>
</reference>
<evidence type="ECO:0000256" key="1">
    <source>
        <dbReference type="ARBA" id="ARBA00004479"/>
    </source>
</evidence>
<keyword evidence="8 11" id="KW-0472">Membrane</keyword>
<dbReference type="PANTHER" id="PTHR24365">
    <property type="entry name" value="TOLL-LIKE RECEPTOR"/>
    <property type="match status" value="1"/>
</dbReference>
<comment type="similarity">
    <text evidence="2">Belongs to the Toll-like receptor family.</text>
</comment>
<dbReference type="PROSITE" id="PS50104">
    <property type="entry name" value="TIR"/>
    <property type="match status" value="1"/>
</dbReference>
<dbReference type="Pfam" id="PF01582">
    <property type="entry name" value="TIR"/>
    <property type="match status" value="1"/>
</dbReference>
<dbReference type="Gene3D" id="3.80.10.10">
    <property type="entry name" value="Ribonuclease Inhibitor"/>
    <property type="match status" value="4"/>
</dbReference>
<evidence type="ECO:0000256" key="3">
    <source>
        <dbReference type="ARBA" id="ARBA00022614"/>
    </source>
</evidence>
<dbReference type="InterPro" id="IPR000157">
    <property type="entry name" value="TIR_dom"/>
</dbReference>
<dbReference type="SUPFAM" id="SSF52200">
    <property type="entry name" value="Toll/Interleukin receptor TIR domain"/>
    <property type="match status" value="1"/>
</dbReference>